<dbReference type="HOGENOM" id="CLU_030582_1_0_1"/>
<dbReference type="EMBL" id="KB644415">
    <property type="protein sequence ID" value="EPS34631.1"/>
    <property type="molecule type" value="Genomic_DNA"/>
</dbReference>
<keyword evidence="3" id="KW-1185">Reference proteome</keyword>
<feature type="region of interest" description="Disordered" evidence="1">
    <location>
        <begin position="256"/>
        <end position="318"/>
    </location>
</feature>
<dbReference type="Proteomes" id="UP000019376">
    <property type="component" value="Unassembled WGS sequence"/>
</dbReference>
<evidence type="ECO:0000256" key="1">
    <source>
        <dbReference type="SAM" id="MobiDB-lite"/>
    </source>
</evidence>
<feature type="compositionally biased region" description="Polar residues" evidence="1">
    <location>
        <begin position="1"/>
        <end position="24"/>
    </location>
</feature>
<feature type="region of interest" description="Disordered" evidence="1">
    <location>
        <begin position="1"/>
        <end position="73"/>
    </location>
</feature>
<gene>
    <name evidence="2" type="ORF">PDE_09595</name>
</gene>
<evidence type="ECO:0000313" key="2">
    <source>
        <dbReference type="EMBL" id="EPS34631.1"/>
    </source>
</evidence>
<name>S8A0I4_PENO1</name>
<feature type="region of interest" description="Disordered" evidence="1">
    <location>
        <begin position="349"/>
        <end position="374"/>
    </location>
</feature>
<dbReference type="STRING" id="933388.S8A0I4"/>
<dbReference type="eggNOG" id="ENOG502SCZX">
    <property type="taxonomic scope" value="Eukaryota"/>
</dbReference>
<proteinExistence type="predicted"/>
<dbReference type="OrthoDB" id="5377009at2759"/>
<feature type="compositionally biased region" description="Basic and acidic residues" evidence="1">
    <location>
        <begin position="256"/>
        <end position="268"/>
    </location>
</feature>
<evidence type="ECO:0000313" key="3">
    <source>
        <dbReference type="Proteomes" id="UP000019376"/>
    </source>
</evidence>
<sequence length="449" mass="49145">MSSHTSQSSITLHSDASLRSQEGVASSPLRSAIAMPPDESRFRTLPSHRRSNTEYIARPPVFDNPAHNPTSDDHFLRSQAAPVWMETFPKKKLEARACILSDWFQGKNDTGESDTNMRSGTAGGHTRKNSTPVAGRFSFFGLRRTAEPSFQIPEPAEDELLNLDLEAALSLPEIDTNPEEAMNNLRDQASTVLHRMQEAYKQRTFAMHQALADRDEKLEELEETRARVDHLKMQLDGMAAKVMDQEKAMKAMADDLEREKNLRQREQSSSRGLTMRTVASEEDNASLVLQAPHRNSKRTSHGTFASDSGFESGDESVTDSIFSNKESLESPTSTIAAPSQNLSHLVMSATSPVPASNPSTPTQKTLNAPGANLTPARSSAYERVIKGIASTRFGGSLVGNTNPCNICHGVPSSEAWSVMGILKDENRGLKSRLGELELVIDDCLGLVGP</sequence>
<feature type="region of interest" description="Disordered" evidence="1">
    <location>
        <begin position="110"/>
        <end position="130"/>
    </location>
</feature>
<feature type="compositionally biased region" description="Polar residues" evidence="1">
    <location>
        <begin position="349"/>
        <end position="366"/>
    </location>
</feature>
<protein>
    <submittedName>
        <fullName evidence="2">Uncharacterized protein</fullName>
    </submittedName>
</protein>
<reference evidence="2 3" key="1">
    <citation type="journal article" date="2013" name="PLoS ONE">
        <title>Genomic and secretomic analyses reveal unique features of the lignocellulolytic enzyme system of Penicillium decumbens.</title>
        <authorList>
            <person name="Liu G."/>
            <person name="Zhang L."/>
            <person name="Wei X."/>
            <person name="Zou G."/>
            <person name="Qin Y."/>
            <person name="Ma L."/>
            <person name="Li J."/>
            <person name="Zheng H."/>
            <person name="Wang S."/>
            <person name="Wang C."/>
            <person name="Xun L."/>
            <person name="Zhao G.-P."/>
            <person name="Zhou Z."/>
            <person name="Qu Y."/>
        </authorList>
    </citation>
    <scope>NUCLEOTIDE SEQUENCE [LARGE SCALE GENOMIC DNA]</scope>
    <source>
        <strain evidence="3">114-2 / CGMCC 5302</strain>
    </source>
</reference>
<accession>S8A0I4</accession>
<dbReference type="PhylomeDB" id="S8A0I4"/>
<organism evidence="2 3">
    <name type="scientific">Penicillium oxalicum (strain 114-2 / CGMCC 5302)</name>
    <name type="common">Penicillium decumbens</name>
    <dbReference type="NCBI Taxonomy" id="933388"/>
    <lineage>
        <taxon>Eukaryota</taxon>
        <taxon>Fungi</taxon>
        <taxon>Dikarya</taxon>
        <taxon>Ascomycota</taxon>
        <taxon>Pezizomycotina</taxon>
        <taxon>Eurotiomycetes</taxon>
        <taxon>Eurotiomycetidae</taxon>
        <taxon>Eurotiales</taxon>
        <taxon>Aspergillaceae</taxon>
        <taxon>Penicillium</taxon>
    </lineage>
</organism>
<dbReference type="AlphaFoldDB" id="S8A0I4"/>